<evidence type="ECO:0000313" key="10">
    <source>
        <dbReference type="Proteomes" id="UP000215914"/>
    </source>
</evidence>
<dbReference type="Pfam" id="PF04570">
    <property type="entry name" value="zf-FLZ"/>
    <property type="match status" value="1"/>
</dbReference>
<proteinExistence type="inferred from homology"/>
<evidence type="ECO:0000313" key="9">
    <source>
        <dbReference type="EMBL" id="OTG12919.1"/>
    </source>
</evidence>
<dbReference type="PANTHER" id="PTHR33059">
    <property type="entry name" value="FCS-LIKE ZINC FINGER 5"/>
    <property type="match status" value="1"/>
</dbReference>
<evidence type="ECO:0000256" key="3">
    <source>
        <dbReference type="ARBA" id="ARBA00022490"/>
    </source>
</evidence>
<dbReference type="GO" id="GO:0008270">
    <property type="term" value="F:zinc ion binding"/>
    <property type="evidence" value="ECO:0007669"/>
    <property type="project" value="UniProtKB-KW"/>
</dbReference>
<dbReference type="InterPro" id="IPR007650">
    <property type="entry name" value="Zf-FLZ_dom"/>
</dbReference>
<comment type="subcellular location">
    <subcellularLocation>
        <location evidence="1">Cytoplasm</location>
    </subcellularLocation>
</comment>
<dbReference type="InParanoid" id="A0A251TQ73"/>
<feature type="domain" description="FLZ-type" evidence="7">
    <location>
        <begin position="4"/>
        <end position="47"/>
    </location>
</feature>
<sequence length="65" mass="7597">MTLESLKHCFTCKKKLGEKVNIYMYKSLAFCGVKCRKKEIDKDEEEDKKQHVKILGEATVLHHQS</sequence>
<comment type="similarity">
    <text evidence="2">Belongs to the FLZ family.</text>
</comment>
<reference evidence="8" key="3">
    <citation type="submission" date="2020-06" db="EMBL/GenBank/DDBJ databases">
        <title>Helianthus annuus Genome sequencing and assembly Release 2.</title>
        <authorList>
            <person name="Gouzy J."/>
            <person name="Langlade N."/>
            <person name="Munos S."/>
        </authorList>
    </citation>
    <scope>NUCLEOTIDE SEQUENCE</scope>
    <source>
        <tissue evidence="8">Leaves</tissue>
    </source>
</reference>
<dbReference type="GO" id="GO:0005737">
    <property type="term" value="C:cytoplasm"/>
    <property type="evidence" value="ECO:0007669"/>
    <property type="project" value="UniProtKB-SubCell"/>
</dbReference>
<keyword evidence="5" id="KW-0863">Zinc-finger</keyword>
<accession>A0A251TQ73</accession>
<keyword evidence="10" id="KW-1185">Reference proteome</keyword>
<dbReference type="PROSITE" id="PS51795">
    <property type="entry name" value="ZF_FLZ"/>
    <property type="match status" value="1"/>
</dbReference>
<name>A0A251TQ73_HELAN</name>
<evidence type="ECO:0000259" key="7">
    <source>
        <dbReference type="PROSITE" id="PS51795"/>
    </source>
</evidence>
<gene>
    <name evidence="9" type="ORF">HannXRQ_Chr10g0314911</name>
    <name evidence="8" type="ORF">HanXRQr2_Chr10g0460541</name>
</gene>
<dbReference type="Gramene" id="mRNA:HanXRQr2_Chr10g0460541">
    <property type="protein sequence ID" value="mRNA:HanXRQr2_Chr10g0460541"/>
    <property type="gene ID" value="HanXRQr2_Chr10g0460541"/>
</dbReference>
<dbReference type="EMBL" id="CM007899">
    <property type="protein sequence ID" value="OTG12919.1"/>
    <property type="molecule type" value="Genomic_DNA"/>
</dbReference>
<organism evidence="9 10">
    <name type="scientific">Helianthus annuus</name>
    <name type="common">Common sunflower</name>
    <dbReference type="NCBI Taxonomy" id="4232"/>
    <lineage>
        <taxon>Eukaryota</taxon>
        <taxon>Viridiplantae</taxon>
        <taxon>Streptophyta</taxon>
        <taxon>Embryophyta</taxon>
        <taxon>Tracheophyta</taxon>
        <taxon>Spermatophyta</taxon>
        <taxon>Magnoliopsida</taxon>
        <taxon>eudicotyledons</taxon>
        <taxon>Gunneridae</taxon>
        <taxon>Pentapetalae</taxon>
        <taxon>asterids</taxon>
        <taxon>campanulids</taxon>
        <taxon>Asterales</taxon>
        <taxon>Asteraceae</taxon>
        <taxon>Asteroideae</taxon>
        <taxon>Heliantheae alliance</taxon>
        <taxon>Heliantheae</taxon>
        <taxon>Helianthus</taxon>
    </lineage>
</organism>
<protein>
    <submittedName>
        <fullName evidence="8 9">Zf-FLZ domain-containing protein</fullName>
    </submittedName>
</protein>
<dbReference type="Proteomes" id="UP000215914">
    <property type="component" value="Chromosome 10"/>
</dbReference>
<evidence type="ECO:0000256" key="2">
    <source>
        <dbReference type="ARBA" id="ARBA00009374"/>
    </source>
</evidence>
<keyword evidence="4" id="KW-0479">Metal-binding</keyword>
<keyword evidence="3" id="KW-0963">Cytoplasm</keyword>
<dbReference type="PANTHER" id="PTHR33059:SF103">
    <property type="entry name" value="ZF-FLZ DOMAIN-CONTAINING PROTEIN"/>
    <property type="match status" value="1"/>
</dbReference>
<dbReference type="AlphaFoldDB" id="A0A251TQ73"/>
<keyword evidence="5" id="KW-0862">Zinc</keyword>
<dbReference type="EMBL" id="MNCJ02000325">
    <property type="protein sequence ID" value="KAF5788126.1"/>
    <property type="molecule type" value="Genomic_DNA"/>
</dbReference>
<evidence type="ECO:0000256" key="4">
    <source>
        <dbReference type="ARBA" id="ARBA00022723"/>
    </source>
</evidence>
<feature type="zinc finger region" description="FLZ-type" evidence="6">
    <location>
        <begin position="4"/>
        <end position="47"/>
    </location>
</feature>
<evidence type="ECO:0000313" key="8">
    <source>
        <dbReference type="EMBL" id="KAF5788126.1"/>
    </source>
</evidence>
<evidence type="ECO:0000256" key="1">
    <source>
        <dbReference type="ARBA" id="ARBA00004496"/>
    </source>
</evidence>
<evidence type="ECO:0000256" key="6">
    <source>
        <dbReference type="PROSITE-ProRule" id="PRU01131"/>
    </source>
</evidence>
<reference evidence="9" key="2">
    <citation type="submission" date="2017-02" db="EMBL/GenBank/DDBJ databases">
        <title>Sunflower complete genome.</title>
        <authorList>
            <person name="Langlade N."/>
            <person name="Munos S."/>
        </authorList>
    </citation>
    <scope>NUCLEOTIDE SEQUENCE [LARGE SCALE GENOMIC DNA]</scope>
    <source>
        <tissue evidence="9">Leaves</tissue>
    </source>
</reference>
<evidence type="ECO:0000256" key="5">
    <source>
        <dbReference type="ARBA" id="ARBA00022771"/>
    </source>
</evidence>
<reference evidence="8 10" key="1">
    <citation type="journal article" date="2017" name="Nature">
        <title>The sunflower genome provides insights into oil metabolism, flowering and Asterid evolution.</title>
        <authorList>
            <person name="Badouin H."/>
            <person name="Gouzy J."/>
            <person name="Grassa C.J."/>
            <person name="Murat F."/>
            <person name="Staton S.E."/>
            <person name="Cottret L."/>
            <person name="Lelandais-Briere C."/>
            <person name="Owens G.L."/>
            <person name="Carrere S."/>
            <person name="Mayjonade B."/>
            <person name="Legrand L."/>
            <person name="Gill N."/>
            <person name="Kane N.C."/>
            <person name="Bowers J.E."/>
            <person name="Hubner S."/>
            <person name="Bellec A."/>
            <person name="Berard A."/>
            <person name="Berges H."/>
            <person name="Blanchet N."/>
            <person name="Boniface M.C."/>
            <person name="Brunel D."/>
            <person name="Catrice O."/>
            <person name="Chaidir N."/>
            <person name="Claudel C."/>
            <person name="Donnadieu C."/>
            <person name="Faraut T."/>
            <person name="Fievet G."/>
            <person name="Helmstetter N."/>
            <person name="King M."/>
            <person name="Knapp S.J."/>
            <person name="Lai Z."/>
            <person name="Le Paslier M.C."/>
            <person name="Lippi Y."/>
            <person name="Lorenzon L."/>
            <person name="Mandel J.R."/>
            <person name="Marage G."/>
            <person name="Marchand G."/>
            <person name="Marquand E."/>
            <person name="Bret-Mestries E."/>
            <person name="Morien E."/>
            <person name="Nambeesan S."/>
            <person name="Nguyen T."/>
            <person name="Pegot-Espagnet P."/>
            <person name="Pouilly N."/>
            <person name="Raftis F."/>
            <person name="Sallet E."/>
            <person name="Schiex T."/>
            <person name="Thomas J."/>
            <person name="Vandecasteele C."/>
            <person name="Vares D."/>
            <person name="Vear F."/>
            <person name="Vautrin S."/>
            <person name="Crespi M."/>
            <person name="Mangin B."/>
            <person name="Burke J.M."/>
            <person name="Salse J."/>
            <person name="Munos S."/>
            <person name="Vincourt P."/>
            <person name="Rieseberg L.H."/>
            <person name="Langlade N.B."/>
        </authorList>
    </citation>
    <scope>NUCLEOTIDE SEQUENCE [LARGE SCALE GENOMIC DNA]</scope>
    <source>
        <strain evidence="10">cv. SF193</strain>
        <tissue evidence="8">Leaves</tissue>
    </source>
</reference>